<comment type="caution">
    <text evidence="2">The sequence shown here is derived from an EMBL/GenBank/DDBJ whole genome shotgun (WGS) entry which is preliminary data.</text>
</comment>
<keyword evidence="3" id="KW-1185">Reference proteome</keyword>
<feature type="compositionally biased region" description="Acidic residues" evidence="1">
    <location>
        <begin position="163"/>
        <end position="175"/>
    </location>
</feature>
<dbReference type="Proteomes" id="UP000828390">
    <property type="component" value="Unassembled WGS sequence"/>
</dbReference>
<gene>
    <name evidence="2" type="ORF">DPMN_113529</name>
</gene>
<evidence type="ECO:0000256" key="1">
    <source>
        <dbReference type="SAM" id="MobiDB-lite"/>
    </source>
</evidence>
<dbReference type="EMBL" id="JAIWYP010000004">
    <property type="protein sequence ID" value="KAH3840087.1"/>
    <property type="molecule type" value="Genomic_DNA"/>
</dbReference>
<proteinExistence type="predicted"/>
<reference evidence="2" key="1">
    <citation type="journal article" date="2019" name="bioRxiv">
        <title>The Genome of the Zebra Mussel, Dreissena polymorpha: A Resource for Invasive Species Research.</title>
        <authorList>
            <person name="McCartney M.A."/>
            <person name="Auch B."/>
            <person name="Kono T."/>
            <person name="Mallez S."/>
            <person name="Zhang Y."/>
            <person name="Obille A."/>
            <person name="Becker A."/>
            <person name="Abrahante J.E."/>
            <person name="Garbe J."/>
            <person name="Badalamenti J.P."/>
            <person name="Herman A."/>
            <person name="Mangelson H."/>
            <person name="Liachko I."/>
            <person name="Sullivan S."/>
            <person name="Sone E.D."/>
            <person name="Koren S."/>
            <person name="Silverstein K.A.T."/>
            <person name="Beckman K.B."/>
            <person name="Gohl D.M."/>
        </authorList>
    </citation>
    <scope>NUCLEOTIDE SEQUENCE</scope>
    <source>
        <strain evidence="2">Duluth1</strain>
        <tissue evidence="2">Whole animal</tissue>
    </source>
</reference>
<dbReference type="AlphaFoldDB" id="A0A9D4KIU1"/>
<feature type="compositionally biased region" description="Basic residues" evidence="1">
    <location>
        <begin position="183"/>
        <end position="195"/>
    </location>
</feature>
<feature type="region of interest" description="Disordered" evidence="1">
    <location>
        <begin position="133"/>
        <end position="214"/>
    </location>
</feature>
<reference evidence="2" key="2">
    <citation type="submission" date="2020-11" db="EMBL/GenBank/DDBJ databases">
        <authorList>
            <person name="McCartney M.A."/>
            <person name="Auch B."/>
            <person name="Kono T."/>
            <person name="Mallez S."/>
            <person name="Becker A."/>
            <person name="Gohl D.M."/>
            <person name="Silverstein K.A.T."/>
            <person name="Koren S."/>
            <person name="Bechman K.B."/>
            <person name="Herman A."/>
            <person name="Abrahante J.E."/>
            <person name="Garbe J."/>
        </authorList>
    </citation>
    <scope>NUCLEOTIDE SEQUENCE</scope>
    <source>
        <strain evidence="2">Duluth1</strain>
        <tissue evidence="2">Whole animal</tissue>
    </source>
</reference>
<evidence type="ECO:0000313" key="2">
    <source>
        <dbReference type="EMBL" id="KAH3840087.1"/>
    </source>
</evidence>
<sequence length="214" mass="23268">MSDTPEPRLTNFMIKLKGSQTDPVAAAAKGVSGGTMTTYDKGSSISATAKGGVLVGGKLKVNFVPVQQLKEIVGIGDKISKRMHMLRLSQGNLNATKLKEEFGRKMTAAMLSQMDFEMNDMLIPKLKPKKLEDDFSSGSDTEEELKAGKKSGSKANMKKVEEKPEDETEVSESDEGSAPAAVARKRVSHRRRNKHPTTEESEDEIIKPKNKSGG</sequence>
<accession>A0A9D4KIU1</accession>
<name>A0A9D4KIU1_DREPO</name>
<organism evidence="2 3">
    <name type="scientific">Dreissena polymorpha</name>
    <name type="common">Zebra mussel</name>
    <name type="synonym">Mytilus polymorpha</name>
    <dbReference type="NCBI Taxonomy" id="45954"/>
    <lineage>
        <taxon>Eukaryota</taxon>
        <taxon>Metazoa</taxon>
        <taxon>Spiralia</taxon>
        <taxon>Lophotrochozoa</taxon>
        <taxon>Mollusca</taxon>
        <taxon>Bivalvia</taxon>
        <taxon>Autobranchia</taxon>
        <taxon>Heteroconchia</taxon>
        <taxon>Euheterodonta</taxon>
        <taxon>Imparidentia</taxon>
        <taxon>Neoheterodontei</taxon>
        <taxon>Myida</taxon>
        <taxon>Dreissenoidea</taxon>
        <taxon>Dreissenidae</taxon>
        <taxon>Dreissena</taxon>
    </lineage>
</organism>
<evidence type="ECO:0000313" key="3">
    <source>
        <dbReference type="Proteomes" id="UP000828390"/>
    </source>
</evidence>
<protein>
    <submittedName>
        <fullName evidence="2">Uncharacterized protein</fullName>
    </submittedName>
</protein>